<reference key="1">
    <citation type="journal article" date="2011" name="Mol. Biol. Evol.">
        <title>Unity in variety -- the pan-genome of the Chlamydiae.</title>
        <authorList>
            <person name="Collingro A."/>
            <person name="Tischler P."/>
            <person name="Weinmaier T."/>
            <person name="Penz T."/>
            <person name="Heinz E."/>
            <person name="Brunham R.C."/>
            <person name="Read T.D."/>
            <person name="Bavoil P.M."/>
            <person name="Sachse K."/>
            <person name="Kahane S."/>
            <person name="Friedman M.G."/>
            <person name="Rattei T."/>
            <person name="Myers G.S.A."/>
            <person name="Horn M."/>
        </authorList>
    </citation>
    <scope>NUCLEOTIDE SEQUENCE</scope>
    <source>
        <strain>Z</strain>
    </source>
</reference>
<keyword evidence="5" id="KW-1185">Reference proteome</keyword>
<dbReference type="RefSeq" id="WP_013942408.1">
    <property type="nucleotide sequence ID" value="NC_015713.1"/>
</dbReference>
<gene>
    <name evidence="4" type="primary">pmpB-A</name>
    <name evidence="4" type="ordered locus">SNE_A00630</name>
</gene>
<dbReference type="EMBL" id="FR872582">
    <property type="protein sequence ID" value="CCB87941.1"/>
    <property type="molecule type" value="Genomic_DNA"/>
</dbReference>
<keyword evidence="1 2" id="KW-0732">Signal</keyword>
<dbReference type="eggNOG" id="COG3210">
    <property type="taxonomic scope" value="Bacteria"/>
</dbReference>
<feature type="domain" description="Autotransporter" evidence="3">
    <location>
        <begin position="1188"/>
        <end position="1476"/>
    </location>
</feature>
<evidence type="ECO:0000256" key="2">
    <source>
        <dbReference type="SAM" id="SignalP"/>
    </source>
</evidence>
<evidence type="ECO:0000256" key="1">
    <source>
        <dbReference type="ARBA" id="ARBA00022729"/>
    </source>
</evidence>
<dbReference type="Gene3D" id="2.40.128.130">
    <property type="entry name" value="Autotransporter beta-domain"/>
    <property type="match status" value="1"/>
</dbReference>
<dbReference type="Proteomes" id="UP000000496">
    <property type="component" value="Chromosome gsn.131"/>
</dbReference>
<dbReference type="STRING" id="331113.SNE_A00630"/>
<name>F8L560_SIMNZ</name>
<organism evidence="4 5">
    <name type="scientific">Simkania negevensis (strain ATCC VR-1471 / DSM 27360 / Z)</name>
    <dbReference type="NCBI Taxonomy" id="331113"/>
    <lineage>
        <taxon>Bacteria</taxon>
        <taxon>Pseudomonadati</taxon>
        <taxon>Chlamydiota</taxon>
        <taxon>Chlamydiia</taxon>
        <taxon>Parachlamydiales</taxon>
        <taxon>Simkaniaceae</taxon>
        <taxon>Simkania</taxon>
    </lineage>
</organism>
<proteinExistence type="predicted"/>
<sequence>MRSLKKLFFPFFFCFAASLFGGSASWNLDQSGSWSLASNWSPATVPNAAADTATFPNIITQPTTVTVDGTFDVMSLTFTSFNSYTLSSGTLNLHTGTILANLPNGTHVINSNIALQSNATITNSTSNPLTISGVISGAFQIQSTAGTVVLAGANTYSAGTNITGGTVQGTTTSIQGNVMGNGTLNFNQGSTNAPSYAGNISGSVTVQVTGGGTVNFNGDNSGSNGQTQLNAGILQINAINNLTSGGIVFSGGNLQTLNSMNNNRSITLTGNGIISPVTGTTLTQTAGSISGAGGLIKAGPGTYDLATTTNTYAGGTQINQGILQIGAASAIDGTGTITMNGGNLNSTGAAVTLTNDFTLNSTGIVGTGNTLELTGTINGPGTFIKAGGGTVNFNMASNTNSYSGGTNINSGTLQVSQMGNLGTGTITFNSGILATIVTDLIPNTIVIGATNGTFDVNGATTLTLQGTVSGSGALIKTNAGTLNMGPNSNDYSGGTQLNAGTIELVASGNLGTGPIVFGGGTLELSSGNVALENDGTLNSTALINVGAGAILTLNGDFSGAGGITMNPGTGTLILGGTNSYFGTTTITTGTVIGTTNSLQRTIDDQSLLVFAQNFDGNFPEISPVGTISGGGIVRKTGTGTVTLLQANSYTGGTQINGGAFRISADNQIGGLGSTITFNNGTLETSASFTNSHPLALTVGSQGFISPDSGTTLTQSGTISGGGTLVKIGDGIFDLGTTANTFSGGTIIRDGILEIDQASNLNGTGQITLDGGTLHSTATFTQTNAVAVNESSTIDTDGATTLTLSGPLSGNQRLIKGGGGTLALDDFGGFTGDMRIDDGVVSFEGTATYTGDISGVGAVTVDNGATVTLRGTNSYTGGTSVLTGSLVGDTRSLQGSIAVTGGANLTFNQNFNGFFDGTISGAGTMTKSGTGTTFFVGNFPITGTTTVDGGTLNLTGSLAGDVVVNSGGTFSGNASVISLTNSGTVSVGNGIGVMTVNGTYTQNASGNLAIEIDSFGNTDVLNVVGGGSADLNGNLDVTLLPGIYDGTLVYTIINAATVNNTFSSTASSVGTSVNVVYNPTNVQINVPYRGSVTPVPINDLPPNAKNIANYLFCPGFVPENPDLFNVMQILLTLPPEKFISSLGQLGPSIFGALPFTDLQNNHLIADAIVSNSENYFWCDDCAHLAKCPENFKDTYIWFAPVGQWQRQRGYEEQIEFITRTYGFGVGAYHLFLPWMQFGGGLGYTYTNLGWKRNGGDAHWHSLYMGPSLGFVNKNWYLNFLTQGSFNFYSVERKIRIPGISREAQNDHFSFGLLLRADAGYKLTFVTKENDYPMSFIPTVRLSYMNVFEESYKETGAKSINLDVSSKYTAFLQPELLIKVLREVYFSDSCLSSSFHLGYVANIPVSSATYTSKFVGDEDFCKSNFTVQTFDRTAHQCAFGFEFIYKKANLYEAGVSCEGRAFDKLYITSAKIHVDWKF</sequence>
<reference evidence="4 5" key="2">
    <citation type="journal article" date="2011" name="Mol. Biol. Evol.">
        <title>Unity in variety--the pan-genome of the Chlamydiae.</title>
        <authorList>
            <person name="Collingro A."/>
            <person name="Tischler P."/>
            <person name="Weinmaier T."/>
            <person name="Penz T."/>
            <person name="Heinz E."/>
            <person name="Brunham R.C."/>
            <person name="Read T.D."/>
            <person name="Bavoil P.M."/>
            <person name="Sachse K."/>
            <person name="Kahane S."/>
            <person name="Friedman M.G."/>
            <person name="Rattei T."/>
            <person name="Myers G.S."/>
            <person name="Horn M."/>
        </authorList>
    </citation>
    <scope>NUCLEOTIDE SEQUENCE [LARGE SCALE GENOMIC DNA]</scope>
    <source>
        <strain evidence="5">ATCC VR-1471 / Z</strain>
    </source>
</reference>
<dbReference type="HOGENOM" id="CLU_249906_0_0_0"/>
<dbReference type="PROSITE" id="PS51208">
    <property type="entry name" value="AUTOTRANSPORTER"/>
    <property type="match status" value="1"/>
</dbReference>
<accession>F8L560</accession>
<feature type="chain" id="PRO_5003373985" evidence="2">
    <location>
        <begin position="22"/>
        <end position="1476"/>
    </location>
</feature>
<dbReference type="KEGG" id="sng:SNE_A00630"/>
<dbReference type="NCBIfam" id="TIGR02601">
    <property type="entry name" value="autotrns_rpt"/>
    <property type="match status" value="6"/>
</dbReference>
<feature type="signal peptide" evidence="2">
    <location>
        <begin position="1"/>
        <end position="21"/>
    </location>
</feature>
<dbReference type="SUPFAM" id="SSF51126">
    <property type="entry name" value="Pectin lyase-like"/>
    <property type="match status" value="2"/>
</dbReference>
<dbReference type="InterPro" id="IPR011050">
    <property type="entry name" value="Pectin_lyase_fold/virulence"/>
</dbReference>
<evidence type="ECO:0000313" key="4">
    <source>
        <dbReference type="EMBL" id="CCB87941.1"/>
    </source>
</evidence>
<dbReference type="OrthoDB" id="191127at2"/>
<dbReference type="InterPro" id="IPR036709">
    <property type="entry name" value="Autotransporte_beta_dom_sf"/>
</dbReference>
<dbReference type="Pfam" id="PF12951">
    <property type="entry name" value="PATR"/>
    <property type="match status" value="10"/>
</dbReference>
<dbReference type="InterPro" id="IPR005546">
    <property type="entry name" value="Autotransporte_beta"/>
</dbReference>
<dbReference type="Gene3D" id="2.160.20.20">
    <property type="match status" value="3"/>
</dbReference>
<evidence type="ECO:0000313" key="5">
    <source>
        <dbReference type="Proteomes" id="UP000000496"/>
    </source>
</evidence>
<dbReference type="SUPFAM" id="SSF103515">
    <property type="entry name" value="Autotransporter"/>
    <property type="match status" value="1"/>
</dbReference>
<dbReference type="InterPro" id="IPR013425">
    <property type="entry name" value="Autotrns_rpt"/>
</dbReference>
<dbReference type="eggNOG" id="COG4625">
    <property type="taxonomic scope" value="Bacteria"/>
</dbReference>
<evidence type="ECO:0000259" key="3">
    <source>
        <dbReference type="PROSITE" id="PS51208"/>
    </source>
</evidence>
<dbReference type="Pfam" id="PF03797">
    <property type="entry name" value="Autotransporter"/>
    <property type="match status" value="1"/>
</dbReference>
<protein>
    <submittedName>
        <fullName evidence="4">Polymorphic outer membrane protein B</fullName>
    </submittedName>
</protein>
<dbReference type="InterPro" id="IPR012332">
    <property type="entry name" value="Autotransporter_pectin_lyase_C"/>
</dbReference>
<dbReference type="SMART" id="SM00869">
    <property type="entry name" value="Autotransporter"/>
    <property type="match status" value="1"/>
</dbReference>